<proteinExistence type="predicted"/>
<protein>
    <submittedName>
        <fullName evidence="1">Uncharacterized protein</fullName>
    </submittedName>
</protein>
<reference evidence="1" key="1">
    <citation type="journal article" date="2013" name="Nature">
        <title>Draft genome of the wheat A-genome progenitor Triticum urartu.</title>
        <authorList>
            <person name="Ling H.Q."/>
            <person name="Zhao S."/>
            <person name="Liu D."/>
            <person name="Wang J."/>
            <person name="Sun H."/>
            <person name="Zhang C."/>
            <person name="Fan H."/>
            <person name="Li D."/>
            <person name="Dong L."/>
            <person name="Tao Y."/>
            <person name="Gao C."/>
            <person name="Wu H."/>
            <person name="Li Y."/>
            <person name="Cui Y."/>
            <person name="Guo X."/>
            <person name="Zheng S."/>
            <person name="Wang B."/>
            <person name="Yu K."/>
            <person name="Liang Q."/>
            <person name="Yang W."/>
            <person name="Lou X."/>
            <person name="Chen J."/>
            <person name="Feng M."/>
            <person name="Jian J."/>
            <person name="Zhang X."/>
            <person name="Luo G."/>
            <person name="Jiang Y."/>
            <person name="Liu J."/>
            <person name="Wang Z."/>
            <person name="Sha Y."/>
            <person name="Zhang B."/>
            <person name="Wu H."/>
            <person name="Tang D."/>
            <person name="Shen Q."/>
            <person name="Xue P."/>
            <person name="Zou S."/>
            <person name="Wang X."/>
            <person name="Liu X."/>
            <person name="Wang F."/>
            <person name="Yang Y."/>
            <person name="An X."/>
            <person name="Dong Z."/>
            <person name="Zhang K."/>
            <person name="Zhang X."/>
            <person name="Luo M.C."/>
            <person name="Dvorak J."/>
            <person name="Tong Y."/>
            <person name="Wang J."/>
            <person name="Yang H."/>
            <person name="Li Z."/>
            <person name="Wang D."/>
            <person name="Zhang A."/>
            <person name="Wang J."/>
        </authorList>
    </citation>
    <scope>NUCLEOTIDE SEQUENCE</scope>
</reference>
<evidence type="ECO:0000313" key="1">
    <source>
        <dbReference type="EMBL" id="EMS64208.1"/>
    </source>
</evidence>
<accession>M7ZLT2</accession>
<name>M7ZLT2_TRIUA</name>
<gene>
    <name evidence="1" type="ORF">TRIUR3_09642</name>
</gene>
<dbReference type="AlphaFoldDB" id="M7ZLT2"/>
<organism evidence="1">
    <name type="scientific">Triticum urartu</name>
    <name type="common">Red wild einkorn</name>
    <name type="synonym">Crithodium urartu</name>
    <dbReference type="NCBI Taxonomy" id="4572"/>
    <lineage>
        <taxon>Eukaryota</taxon>
        <taxon>Viridiplantae</taxon>
        <taxon>Streptophyta</taxon>
        <taxon>Embryophyta</taxon>
        <taxon>Tracheophyta</taxon>
        <taxon>Spermatophyta</taxon>
        <taxon>Magnoliopsida</taxon>
        <taxon>Liliopsida</taxon>
        <taxon>Poales</taxon>
        <taxon>Poaceae</taxon>
        <taxon>BOP clade</taxon>
        <taxon>Pooideae</taxon>
        <taxon>Triticodae</taxon>
        <taxon>Triticeae</taxon>
        <taxon>Triticinae</taxon>
        <taxon>Triticum</taxon>
    </lineage>
</organism>
<dbReference type="EMBL" id="KD058675">
    <property type="protein sequence ID" value="EMS64208.1"/>
    <property type="molecule type" value="Genomic_DNA"/>
</dbReference>
<sequence length="67" mass="7548">MPLSWIRHAAEQQASSTDDDDNQGIHRHDDAPHMVQLGYNLLYRVTATVVVCAIDYNLLSCESVSYL</sequence>